<feature type="signal peptide" evidence="1">
    <location>
        <begin position="1"/>
        <end position="20"/>
    </location>
</feature>
<accession>A0AA38MG16</accession>
<comment type="caution">
    <text evidence="2">The sequence shown here is derived from an EMBL/GenBank/DDBJ whole genome shotgun (WGS) entry which is preliminary data.</text>
</comment>
<evidence type="ECO:0000256" key="1">
    <source>
        <dbReference type="SAM" id="SignalP"/>
    </source>
</evidence>
<feature type="chain" id="PRO_5041361530" evidence="1">
    <location>
        <begin position="21"/>
        <end position="322"/>
    </location>
</feature>
<reference evidence="2" key="1">
    <citation type="journal article" date="2023" name="G3 (Bethesda)">
        <title>Whole genome assemblies of Zophobas morio and Tenebrio molitor.</title>
        <authorList>
            <person name="Kaur S."/>
            <person name="Stinson S.A."/>
            <person name="diCenzo G.C."/>
        </authorList>
    </citation>
    <scope>NUCLEOTIDE SEQUENCE</scope>
    <source>
        <strain evidence="2">QUZm001</strain>
    </source>
</reference>
<evidence type="ECO:0000313" key="2">
    <source>
        <dbReference type="EMBL" id="KAJ3654606.1"/>
    </source>
</evidence>
<name>A0AA38MG16_9CUCU</name>
<keyword evidence="3" id="KW-1185">Reference proteome</keyword>
<protein>
    <submittedName>
        <fullName evidence="2">Uncharacterized protein</fullName>
    </submittedName>
</protein>
<gene>
    <name evidence="2" type="ORF">Zmor_013782</name>
</gene>
<evidence type="ECO:0000313" key="3">
    <source>
        <dbReference type="Proteomes" id="UP001168821"/>
    </source>
</evidence>
<organism evidence="2 3">
    <name type="scientific">Zophobas morio</name>
    <dbReference type="NCBI Taxonomy" id="2755281"/>
    <lineage>
        <taxon>Eukaryota</taxon>
        <taxon>Metazoa</taxon>
        <taxon>Ecdysozoa</taxon>
        <taxon>Arthropoda</taxon>
        <taxon>Hexapoda</taxon>
        <taxon>Insecta</taxon>
        <taxon>Pterygota</taxon>
        <taxon>Neoptera</taxon>
        <taxon>Endopterygota</taxon>
        <taxon>Coleoptera</taxon>
        <taxon>Polyphaga</taxon>
        <taxon>Cucujiformia</taxon>
        <taxon>Tenebrionidae</taxon>
        <taxon>Zophobas</taxon>
    </lineage>
</organism>
<keyword evidence="1" id="KW-0732">Signal</keyword>
<sequence>MLRKYLLFSSIVVALQSTGAKLSDPIDFLPPVDLPIDEESARLRRGANSSTDVIWKTRLTNLARMIQSETQYSYNMSLIGWQDVYDSSGKLTGVNSIELAFPPLTQDAYELTYLDRAYEEDFHKRKLQHTFFKNFDYEQPKRDGFLLDVLLEAQDQYQNSPILFYWTPIWVYFRLDRGLTTFNLTQTAPREEVDKFVELARRKSDSFLIKPVVLVYDEDGNLQGDEVEQDLSIFVKSWQASDEILLESPKIMAQIFLTSTKEDIPEELAWRFNQEFPEYDWRVGVNVKNFYLDVDVWVKLCSDNYDFYDWIHDIYFVYGVKI</sequence>
<proteinExistence type="predicted"/>
<dbReference type="AlphaFoldDB" id="A0AA38MG16"/>
<dbReference type="Proteomes" id="UP001168821">
    <property type="component" value="Unassembled WGS sequence"/>
</dbReference>
<dbReference type="EMBL" id="JALNTZ010000004">
    <property type="protein sequence ID" value="KAJ3654606.1"/>
    <property type="molecule type" value="Genomic_DNA"/>
</dbReference>